<comment type="pathway">
    <text evidence="1 7">Isoprenoid biosynthesis; isopentenyl diphosphate biosynthesis via mevalonate pathway.</text>
</comment>
<evidence type="ECO:0000256" key="1">
    <source>
        <dbReference type="ARBA" id="ARBA00005092"/>
    </source>
</evidence>
<keyword evidence="2 7" id="KW-0414">Isoprene biosynthesis</keyword>
<evidence type="ECO:0000256" key="5">
    <source>
        <dbReference type="ARBA" id="ARBA00045299"/>
    </source>
</evidence>
<evidence type="ECO:0000313" key="10">
    <source>
        <dbReference type="Proteomes" id="UP000094707"/>
    </source>
</evidence>
<dbReference type="HAMAP" id="MF_00078">
    <property type="entry name" value="PMDh_S"/>
    <property type="match status" value="1"/>
</dbReference>
<dbReference type="Pfam" id="PF01989">
    <property type="entry name" value="AcnX_swivel_put"/>
    <property type="match status" value="1"/>
</dbReference>
<dbReference type="PANTHER" id="PTHR36577:SF3">
    <property type="entry name" value="DUF521 DOMAIN PROTEIN (AFU_ORTHOLOGUE AFUA_6G00490)"/>
    <property type="match status" value="1"/>
</dbReference>
<evidence type="ECO:0000259" key="8">
    <source>
        <dbReference type="Pfam" id="PF01989"/>
    </source>
</evidence>
<accession>A0A1D3KZH9</accession>
<organism evidence="9 10">
    <name type="scientific">Methanobacterium congolense</name>
    <dbReference type="NCBI Taxonomy" id="118062"/>
    <lineage>
        <taxon>Archaea</taxon>
        <taxon>Methanobacteriati</taxon>
        <taxon>Methanobacteriota</taxon>
        <taxon>Methanomada group</taxon>
        <taxon>Methanobacteria</taxon>
        <taxon>Methanobacteriales</taxon>
        <taxon>Methanobacteriaceae</taxon>
        <taxon>Methanobacterium</taxon>
    </lineage>
</organism>
<dbReference type="InterPro" id="IPR020794">
    <property type="entry name" value="PMDh_S"/>
</dbReference>
<dbReference type="Gene3D" id="3.50.30.10">
    <property type="entry name" value="Phosphohistidine domain"/>
    <property type="match status" value="1"/>
</dbReference>
<dbReference type="STRING" id="118062.MCBB_0100"/>
<dbReference type="GO" id="GO:0019287">
    <property type="term" value="P:isopentenyl diphosphate biosynthetic process, mevalonate pathway"/>
    <property type="evidence" value="ECO:0007669"/>
    <property type="project" value="UniProtKB-UniRule"/>
</dbReference>
<dbReference type="SUPFAM" id="SSF52016">
    <property type="entry name" value="LeuD/IlvD-like"/>
    <property type="match status" value="1"/>
</dbReference>
<dbReference type="EC" id="4.2.1.182" evidence="7"/>
<dbReference type="PANTHER" id="PTHR36577">
    <property type="entry name" value="DUF521 DOMAIN PROTEIN (AFU_ORTHOLOGUE AFUA_6G00490)"/>
    <property type="match status" value="1"/>
</dbReference>
<proteinExistence type="inferred from homology"/>
<dbReference type="InterPro" id="IPR012016">
    <property type="entry name" value="PMDh-S-like"/>
</dbReference>
<evidence type="ECO:0000256" key="6">
    <source>
        <dbReference type="ARBA" id="ARBA00046520"/>
    </source>
</evidence>
<feature type="active site" description="Proton acceptor" evidence="7">
    <location>
        <position position="65"/>
    </location>
</feature>
<sequence>MESKIVKSRKISKGHAKGEVIITRDPISFLGGVDPKTGDVVDSKHDLHGKKISGKILVIPSGKGSTVGSYVIYQMAKNETAPLAIIALEAEPIIATGAIMAGIPMVDRPDAPILDMLKDGEMVEVDADSGTVTILN</sequence>
<comment type="catalytic activity">
    <reaction evidence="4">
        <text>(R)-5-phosphomevalonate = (2E)-3-methyl-5-phosphooxypent-2-enoate + H2O</text>
        <dbReference type="Rhea" id="RHEA:78975"/>
        <dbReference type="ChEBI" id="CHEBI:15377"/>
        <dbReference type="ChEBI" id="CHEBI:58146"/>
        <dbReference type="ChEBI" id="CHEBI:229665"/>
        <dbReference type="EC" id="4.2.1.182"/>
    </reaction>
    <physiologicalReaction direction="left-to-right" evidence="4">
        <dbReference type="Rhea" id="RHEA:78976"/>
    </physiologicalReaction>
</comment>
<evidence type="ECO:0000256" key="3">
    <source>
        <dbReference type="ARBA" id="ARBA00023239"/>
    </source>
</evidence>
<dbReference type="CDD" id="cd01356">
    <property type="entry name" value="AcnX_swivel"/>
    <property type="match status" value="1"/>
</dbReference>
<dbReference type="InterPro" id="IPR002840">
    <property type="entry name" value="PMDh-S-like_dom"/>
</dbReference>
<comment type="subunit">
    <text evidence="6 7">Heterodimer composed of a large subunit (PMDh-L) and a small subunit (PMDh-S).</text>
</comment>
<dbReference type="EMBL" id="LT607756">
    <property type="protein sequence ID" value="SCG84688.1"/>
    <property type="molecule type" value="Genomic_DNA"/>
</dbReference>
<keyword evidence="3 7" id="KW-0456">Lyase</keyword>
<dbReference type="KEGG" id="mcub:MCBB_0100"/>
<reference evidence="9 10" key="1">
    <citation type="submission" date="2016-08" db="EMBL/GenBank/DDBJ databases">
        <authorList>
            <person name="Seilhamer J.J."/>
        </authorList>
    </citation>
    <scope>NUCLEOTIDE SEQUENCE [LARGE SCALE GENOMIC DNA]</scope>
    <source>
        <strain evidence="9">Buetzberg</strain>
    </source>
</reference>
<dbReference type="AlphaFoldDB" id="A0A1D3KZH9"/>
<evidence type="ECO:0000256" key="2">
    <source>
        <dbReference type="ARBA" id="ARBA00023229"/>
    </source>
</evidence>
<evidence type="ECO:0000256" key="7">
    <source>
        <dbReference type="HAMAP-Rule" id="MF_00078"/>
    </source>
</evidence>
<dbReference type="PIRSF" id="PIRSF004966">
    <property type="entry name" value="UCP004966"/>
    <property type="match status" value="1"/>
</dbReference>
<dbReference type="NCBIfam" id="NF003046">
    <property type="entry name" value="PRK03955.1"/>
    <property type="match status" value="1"/>
</dbReference>
<dbReference type="PATRIC" id="fig|129848.4.peg.105"/>
<protein>
    <recommendedName>
        <fullName evidence="7">Phosphomevalonate dehydratase small subunit</fullName>
        <shortName evidence="7">PMDh small subunit</shortName>
        <shortName evidence="7">PMDh-S</shortName>
        <ecNumber evidence="7">4.2.1.182</ecNumber>
    </recommendedName>
</protein>
<comment type="similarity">
    <text evidence="7">Belongs to the AcnX type II small subunit family.</text>
</comment>
<keyword evidence="10" id="KW-1185">Reference proteome</keyword>
<dbReference type="GO" id="GO:0016836">
    <property type="term" value="F:hydro-lyase activity"/>
    <property type="evidence" value="ECO:0007669"/>
    <property type="project" value="UniProtKB-UniRule"/>
</dbReference>
<evidence type="ECO:0000313" key="9">
    <source>
        <dbReference type="EMBL" id="SCG84688.1"/>
    </source>
</evidence>
<feature type="domain" description="Phosphomevalonate dehydratase small subunit-like" evidence="8">
    <location>
        <begin position="27"/>
        <end position="106"/>
    </location>
</feature>
<evidence type="ECO:0000256" key="4">
    <source>
        <dbReference type="ARBA" id="ARBA00045120"/>
    </source>
</evidence>
<comment type="function">
    <text evidence="5 7">Component of a hydro-lyase that catalyzes the dehydration of mevalonate 5-phosphate (MVA5P) to form trans-anhydromevalonate 5-phosphate (tAHMP). Involved in the archaeal mevalonate (MVA) pathway, which provides fundamental precursors for isoprenoid biosynthesis, such as isopentenyl diphosphate (IPP) and dimethylallyl diphosphate (DMAPP).</text>
</comment>
<gene>
    <name evidence="9" type="ORF">MCBB_0100</name>
</gene>
<name>A0A1D3KZH9_9EURY</name>
<dbReference type="Proteomes" id="UP000094707">
    <property type="component" value="Chromosome I"/>
</dbReference>